<comment type="caution">
    <text evidence="7">The sequence shown here is derived from an EMBL/GenBank/DDBJ whole genome shotgun (WGS) entry which is preliminary data.</text>
</comment>
<keyword evidence="3 5" id="KW-1133">Transmembrane helix</keyword>
<keyword evidence="2 5" id="KW-0812">Transmembrane</keyword>
<proteinExistence type="predicted"/>
<dbReference type="PANTHER" id="PTHR42718:SF1">
    <property type="entry name" value="LOW AFFINITY AMMONIUM TRANSPORTER"/>
    <property type="match status" value="1"/>
</dbReference>
<dbReference type="EMBL" id="JAPVEA010000001">
    <property type="protein sequence ID" value="KAJ5464469.1"/>
    <property type="molecule type" value="Genomic_DNA"/>
</dbReference>
<sequence length="269" mass="29400">MLIVGLALLVVFAFIEKSASYPLLLRSALKGGLAWVLGCIAAGWSSFGVMIYSFFLQFDMAVKGDTGLLASKTFWGLYLRCYCLCCVRISPWSVHTQLHYVLCHGSLHYWACLASKNSSESDILGSDVSHERHYSIGHVGTILLSNSMPREHQGLAASLVSTTVNYSISLGLGFAATVESNVNDHGKDTLRGYRGTLYMGTGLAGLGWIISSCFYRGHPRRRAFSANKNYDSDIGGLGFCCVKLNKDWKSALNKYLLLATQAPVSISRT</sequence>
<protein>
    <submittedName>
        <fullName evidence="7">MFS general substrate transporter</fullName>
    </submittedName>
</protein>
<evidence type="ECO:0000256" key="1">
    <source>
        <dbReference type="ARBA" id="ARBA00004141"/>
    </source>
</evidence>
<name>A0AAD6CIC4_9EURO</name>
<dbReference type="RefSeq" id="XP_056771316.1">
    <property type="nucleotide sequence ID" value="XM_056903549.1"/>
</dbReference>
<evidence type="ECO:0000256" key="4">
    <source>
        <dbReference type="ARBA" id="ARBA00023136"/>
    </source>
</evidence>
<evidence type="ECO:0000256" key="6">
    <source>
        <dbReference type="SAM" id="SignalP"/>
    </source>
</evidence>
<feature type="transmembrane region" description="Helical" evidence="5">
    <location>
        <begin position="196"/>
        <end position="215"/>
    </location>
</feature>
<keyword evidence="4 5" id="KW-0472">Membrane</keyword>
<feature type="transmembrane region" description="Helical" evidence="5">
    <location>
        <begin position="155"/>
        <end position="176"/>
    </location>
</feature>
<dbReference type="PANTHER" id="PTHR42718">
    <property type="entry name" value="MAJOR FACILITATOR SUPERFAMILY MULTIDRUG TRANSPORTER MFSC"/>
    <property type="match status" value="1"/>
</dbReference>
<evidence type="ECO:0000256" key="2">
    <source>
        <dbReference type="ARBA" id="ARBA00022692"/>
    </source>
</evidence>
<dbReference type="GO" id="GO:0016020">
    <property type="term" value="C:membrane"/>
    <property type="evidence" value="ECO:0007669"/>
    <property type="project" value="UniProtKB-SubCell"/>
</dbReference>
<dbReference type="AlphaFoldDB" id="A0AAD6CIC4"/>
<evidence type="ECO:0000313" key="8">
    <source>
        <dbReference type="Proteomes" id="UP001213681"/>
    </source>
</evidence>
<keyword evidence="8" id="KW-1185">Reference proteome</keyword>
<feature type="transmembrane region" description="Helical" evidence="5">
    <location>
        <begin position="34"/>
        <end position="55"/>
    </location>
</feature>
<keyword evidence="6" id="KW-0732">Signal</keyword>
<feature type="chain" id="PRO_5042001701" evidence="6">
    <location>
        <begin position="21"/>
        <end position="269"/>
    </location>
</feature>
<reference evidence="7" key="2">
    <citation type="journal article" date="2023" name="IMA Fungus">
        <title>Comparative genomic study of the Penicillium genus elucidates a diverse pangenome and 15 lateral gene transfer events.</title>
        <authorList>
            <person name="Petersen C."/>
            <person name="Sorensen T."/>
            <person name="Nielsen M.R."/>
            <person name="Sondergaard T.E."/>
            <person name="Sorensen J.L."/>
            <person name="Fitzpatrick D.A."/>
            <person name="Frisvad J.C."/>
            <person name="Nielsen K.L."/>
        </authorList>
    </citation>
    <scope>NUCLEOTIDE SEQUENCE</scope>
    <source>
        <strain evidence="7">IBT 16125</strain>
    </source>
</reference>
<gene>
    <name evidence="7" type="ORF">N7458_000155</name>
</gene>
<evidence type="ECO:0000313" key="7">
    <source>
        <dbReference type="EMBL" id="KAJ5464469.1"/>
    </source>
</evidence>
<dbReference type="Proteomes" id="UP001213681">
    <property type="component" value="Unassembled WGS sequence"/>
</dbReference>
<evidence type="ECO:0000256" key="3">
    <source>
        <dbReference type="ARBA" id="ARBA00022989"/>
    </source>
</evidence>
<organism evidence="7 8">
    <name type="scientific">Penicillium daleae</name>
    <dbReference type="NCBI Taxonomy" id="63821"/>
    <lineage>
        <taxon>Eukaryota</taxon>
        <taxon>Fungi</taxon>
        <taxon>Dikarya</taxon>
        <taxon>Ascomycota</taxon>
        <taxon>Pezizomycotina</taxon>
        <taxon>Eurotiomycetes</taxon>
        <taxon>Eurotiomycetidae</taxon>
        <taxon>Eurotiales</taxon>
        <taxon>Aspergillaceae</taxon>
        <taxon>Penicillium</taxon>
    </lineage>
</organism>
<accession>A0AAD6CIC4</accession>
<reference evidence="7" key="1">
    <citation type="submission" date="2022-12" db="EMBL/GenBank/DDBJ databases">
        <authorList>
            <person name="Petersen C."/>
        </authorList>
    </citation>
    <scope>NUCLEOTIDE SEQUENCE</scope>
    <source>
        <strain evidence="7">IBT 16125</strain>
    </source>
</reference>
<comment type="subcellular location">
    <subcellularLocation>
        <location evidence="1">Membrane</location>
        <topology evidence="1">Multi-pass membrane protein</topology>
    </subcellularLocation>
</comment>
<feature type="signal peptide" evidence="6">
    <location>
        <begin position="1"/>
        <end position="20"/>
    </location>
</feature>
<dbReference type="GeneID" id="81593792"/>
<evidence type="ECO:0000256" key="5">
    <source>
        <dbReference type="SAM" id="Phobius"/>
    </source>
</evidence>